<dbReference type="InterPro" id="IPR018422">
    <property type="entry name" value="Cation/H_exchanger_CPA1"/>
</dbReference>
<evidence type="ECO:0000313" key="11">
    <source>
        <dbReference type="EMBL" id="TKR80285.1"/>
    </source>
</evidence>
<protein>
    <recommendedName>
        <fullName evidence="10">Cation/H+ exchanger transmembrane domain-containing protein</fullName>
    </recommendedName>
</protein>
<keyword evidence="3 9" id="KW-0812">Transmembrane</keyword>
<evidence type="ECO:0000313" key="12">
    <source>
        <dbReference type="Proteomes" id="UP000298663"/>
    </source>
</evidence>
<keyword evidence="4 9" id="KW-1133">Transmembrane helix</keyword>
<dbReference type="GO" id="GO:0098719">
    <property type="term" value="P:sodium ion import across plasma membrane"/>
    <property type="evidence" value="ECO:0007669"/>
    <property type="project" value="TreeGrafter"/>
</dbReference>
<comment type="subcellular location">
    <subcellularLocation>
        <location evidence="1">Membrane</location>
        <topology evidence="1">Multi-pass membrane protein</topology>
    </subcellularLocation>
</comment>
<dbReference type="GO" id="GO:0015385">
    <property type="term" value="F:sodium:proton antiporter activity"/>
    <property type="evidence" value="ECO:0007669"/>
    <property type="project" value="InterPro"/>
</dbReference>
<dbReference type="STRING" id="34508.A0A4V6A2R6"/>
<organism evidence="11 12">
    <name type="scientific">Steinernema carpocapsae</name>
    <name type="common">Entomopathogenic nematode</name>
    <dbReference type="NCBI Taxonomy" id="34508"/>
    <lineage>
        <taxon>Eukaryota</taxon>
        <taxon>Metazoa</taxon>
        <taxon>Ecdysozoa</taxon>
        <taxon>Nematoda</taxon>
        <taxon>Chromadorea</taxon>
        <taxon>Rhabditida</taxon>
        <taxon>Tylenchina</taxon>
        <taxon>Panagrolaimomorpha</taxon>
        <taxon>Strongyloidoidea</taxon>
        <taxon>Steinernematidae</taxon>
        <taxon>Steinernema</taxon>
    </lineage>
</organism>
<evidence type="ECO:0000256" key="6">
    <source>
        <dbReference type="ARBA" id="ARBA00023065"/>
    </source>
</evidence>
<dbReference type="PANTHER" id="PTHR10110:SF125">
    <property type="entry name" value="SODIUM_HYDROGEN EXCHANGER"/>
    <property type="match status" value="1"/>
</dbReference>
<sequence length="79" mass="8569">MLKIGPEHLEAYDFLMAATSFFLVAFGGIIIGVIGGIVTSLITKYTTKVPVMQTLICLICPYIVYLMAETVHMSGILGE</sequence>
<reference evidence="11 12" key="1">
    <citation type="journal article" date="2015" name="Genome Biol.">
        <title>Comparative genomics of Steinernema reveals deeply conserved gene regulatory networks.</title>
        <authorList>
            <person name="Dillman A.R."/>
            <person name="Macchietto M."/>
            <person name="Porter C.F."/>
            <person name="Rogers A."/>
            <person name="Williams B."/>
            <person name="Antoshechkin I."/>
            <person name="Lee M.M."/>
            <person name="Goodwin Z."/>
            <person name="Lu X."/>
            <person name="Lewis E.E."/>
            <person name="Goodrich-Blair H."/>
            <person name="Stock S.P."/>
            <person name="Adams B.J."/>
            <person name="Sternberg P.W."/>
            <person name="Mortazavi A."/>
        </authorList>
    </citation>
    <scope>NUCLEOTIDE SEQUENCE [LARGE SCALE GENOMIC DNA]</scope>
    <source>
        <strain evidence="11 12">ALL</strain>
    </source>
</reference>
<dbReference type="GO" id="GO:0051453">
    <property type="term" value="P:regulation of intracellular pH"/>
    <property type="evidence" value="ECO:0007669"/>
    <property type="project" value="TreeGrafter"/>
</dbReference>
<keyword evidence="2" id="KW-0813">Transport</keyword>
<evidence type="ECO:0000256" key="7">
    <source>
        <dbReference type="ARBA" id="ARBA00023136"/>
    </source>
</evidence>
<dbReference type="AlphaFoldDB" id="A0A4V6A2R6"/>
<evidence type="ECO:0000256" key="3">
    <source>
        <dbReference type="ARBA" id="ARBA00022692"/>
    </source>
</evidence>
<dbReference type="Proteomes" id="UP000298663">
    <property type="component" value="Unassembled WGS sequence"/>
</dbReference>
<gene>
    <name evidence="11" type="ORF">L596_014382</name>
</gene>
<keyword evidence="6" id="KW-0406">Ion transport</keyword>
<dbReference type="Pfam" id="PF00999">
    <property type="entry name" value="Na_H_Exchanger"/>
    <property type="match status" value="1"/>
</dbReference>
<evidence type="ECO:0000256" key="5">
    <source>
        <dbReference type="ARBA" id="ARBA00023053"/>
    </source>
</evidence>
<feature type="transmembrane region" description="Helical" evidence="9">
    <location>
        <begin position="49"/>
        <end position="68"/>
    </location>
</feature>
<keyword evidence="12" id="KW-1185">Reference proteome</keyword>
<dbReference type="InterPro" id="IPR006153">
    <property type="entry name" value="Cation/H_exchanger_TM"/>
</dbReference>
<feature type="transmembrane region" description="Helical" evidence="9">
    <location>
        <begin position="20"/>
        <end position="42"/>
    </location>
</feature>
<evidence type="ECO:0000259" key="10">
    <source>
        <dbReference type="Pfam" id="PF00999"/>
    </source>
</evidence>
<evidence type="ECO:0000256" key="9">
    <source>
        <dbReference type="SAM" id="Phobius"/>
    </source>
</evidence>
<keyword evidence="5" id="KW-0915">Sodium</keyword>
<dbReference type="OrthoDB" id="196264at2759"/>
<evidence type="ECO:0000256" key="2">
    <source>
        <dbReference type="ARBA" id="ARBA00022448"/>
    </source>
</evidence>
<feature type="domain" description="Cation/H+ exchanger transmembrane" evidence="10">
    <location>
        <begin position="8"/>
        <end position="78"/>
    </location>
</feature>
<evidence type="ECO:0000256" key="4">
    <source>
        <dbReference type="ARBA" id="ARBA00022989"/>
    </source>
</evidence>
<accession>A0A4V6A2R6</accession>
<keyword evidence="8" id="KW-0739">Sodium transport</keyword>
<evidence type="ECO:0000256" key="1">
    <source>
        <dbReference type="ARBA" id="ARBA00004141"/>
    </source>
</evidence>
<evidence type="ECO:0000256" key="8">
    <source>
        <dbReference type="ARBA" id="ARBA00023201"/>
    </source>
</evidence>
<proteinExistence type="predicted"/>
<dbReference type="EMBL" id="AZBU02000004">
    <property type="protein sequence ID" value="TKR80285.1"/>
    <property type="molecule type" value="Genomic_DNA"/>
</dbReference>
<keyword evidence="7 9" id="KW-0472">Membrane</keyword>
<dbReference type="GO" id="GO:0005886">
    <property type="term" value="C:plasma membrane"/>
    <property type="evidence" value="ECO:0007669"/>
    <property type="project" value="TreeGrafter"/>
</dbReference>
<dbReference type="GO" id="GO:0015386">
    <property type="term" value="F:potassium:proton antiporter activity"/>
    <property type="evidence" value="ECO:0007669"/>
    <property type="project" value="TreeGrafter"/>
</dbReference>
<comment type="caution">
    <text evidence="11">The sequence shown here is derived from an EMBL/GenBank/DDBJ whole genome shotgun (WGS) entry which is preliminary data.</text>
</comment>
<name>A0A4V6A2R6_STECR</name>
<dbReference type="PANTHER" id="PTHR10110">
    <property type="entry name" value="SODIUM/HYDROGEN EXCHANGER"/>
    <property type="match status" value="1"/>
</dbReference>
<reference evidence="11 12" key="2">
    <citation type="journal article" date="2019" name="G3 (Bethesda)">
        <title>Hybrid Assembly of the Genome of the Entomopathogenic Nematode Steinernema carpocapsae Identifies the X-Chromosome.</title>
        <authorList>
            <person name="Serra L."/>
            <person name="Macchietto M."/>
            <person name="Macias-Munoz A."/>
            <person name="McGill C.J."/>
            <person name="Rodriguez I.M."/>
            <person name="Rodriguez B."/>
            <person name="Murad R."/>
            <person name="Mortazavi A."/>
        </authorList>
    </citation>
    <scope>NUCLEOTIDE SEQUENCE [LARGE SCALE GENOMIC DNA]</scope>
    <source>
        <strain evidence="11 12">ALL</strain>
    </source>
</reference>